<reference evidence="1" key="1">
    <citation type="submission" date="2021-05" db="EMBL/GenBank/DDBJ databases">
        <authorList>
            <person name="Alioto T."/>
            <person name="Alioto T."/>
            <person name="Gomez Garrido J."/>
        </authorList>
    </citation>
    <scope>NUCLEOTIDE SEQUENCE</scope>
</reference>
<protein>
    <submittedName>
        <fullName evidence="1">Uncharacterized protein</fullName>
    </submittedName>
</protein>
<evidence type="ECO:0000313" key="1">
    <source>
        <dbReference type="EMBL" id="CAG6744185.1"/>
    </source>
</evidence>
<dbReference type="EMBL" id="HBUF01461709">
    <property type="protein sequence ID" value="CAG6744184.1"/>
    <property type="molecule type" value="Transcribed_RNA"/>
</dbReference>
<dbReference type="EMBL" id="HBUF01461710">
    <property type="protein sequence ID" value="CAG6744185.1"/>
    <property type="molecule type" value="Transcribed_RNA"/>
</dbReference>
<dbReference type="AlphaFoldDB" id="A0A8D8ZAY9"/>
<organism evidence="1">
    <name type="scientific">Cacopsylla melanoneura</name>
    <dbReference type="NCBI Taxonomy" id="428564"/>
    <lineage>
        <taxon>Eukaryota</taxon>
        <taxon>Metazoa</taxon>
        <taxon>Ecdysozoa</taxon>
        <taxon>Arthropoda</taxon>
        <taxon>Hexapoda</taxon>
        <taxon>Insecta</taxon>
        <taxon>Pterygota</taxon>
        <taxon>Neoptera</taxon>
        <taxon>Paraneoptera</taxon>
        <taxon>Hemiptera</taxon>
        <taxon>Sternorrhyncha</taxon>
        <taxon>Psylloidea</taxon>
        <taxon>Psyllidae</taxon>
        <taxon>Psyllinae</taxon>
        <taxon>Cacopsylla</taxon>
    </lineage>
</organism>
<sequence length="211" mass="23948">MHLKSSLRYSLVVFVCITMVNVSIATPVRIKYDQRQEGEYNVAAHIKKFIALIPSEIFESESASKPDGELDFNDLNYEEVLKFLNLNNLEISRKMQSILNETRSAAGSQISRQNFEHLKELNSYNVEISLYMGTILNSEGVNQLFDDLKEINQHNLEISQKMSKILNGNETADDDLLCDLDVVELKELNQSNIDISQHIVTVLNDGGDSTY</sequence>
<proteinExistence type="predicted"/>
<name>A0A8D8ZAY9_9HEMI</name>
<accession>A0A8D8ZAY9</accession>